<comment type="caution">
    <text evidence="3">The sequence shown here is derived from an EMBL/GenBank/DDBJ whole genome shotgun (WGS) entry which is preliminary data.</text>
</comment>
<dbReference type="Proteomes" id="UP000230066">
    <property type="component" value="Unassembled WGS sequence"/>
</dbReference>
<proteinExistence type="predicted"/>
<dbReference type="EMBL" id="JXXN02000071">
    <property type="protein sequence ID" value="THD28790.1"/>
    <property type="molecule type" value="Genomic_DNA"/>
</dbReference>
<keyword evidence="4" id="KW-1185">Reference proteome</keyword>
<keyword evidence="2" id="KW-0472">Membrane</keyword>
<evidence type="ECO:0000313" key="3">
    <source>
        <dbReference type="EMBL" id="THD28790.1"/>
    </source>
</evidence>
<feature type="compositionally biased region" description="Basic and acidic residues" evidence="1">
    <location>
        <begin position="86"/>
        <end position="115"/>
    </location>
</feature>
<accession>A0A4E0S469</accession>
<evidence type="ECO:0000256" key="2">
    <source>
        <dbReference type="SAM" id="Phobius"/>
    </source>
</evidence>
<sequence>MRWCEVLFTIGKWACSTVGTLIAFVYFSNKPPISQIFPSIILIAFLLCYLTASIVVGILQIKLAFLTEDKQARSSWPSLSIRRPRFSAEKRQQTRNHDKSVLHSDRLGHFDEISV</sequence>
<gene>
    <name evidence="3" type="ORF">D915_000342</name>
</gene>
<keyword evidence="2" id="KW-1133">Transmembrane helix</keyword>
<dbReference type="AlphaFoldDB" id="A0A4E0S469"/>
<feature type="transmembrane region" description="Helical" evidence="2">
    <location>
        <begin position="39"/>
        <end position="65"/>
    </location>
</feature>
<feature type="region of interest" description="Disordered" evidence="1">
    <location>
        <begin position="84"/>
        <end position="115"/>
    </location>
</feature>
<evidence type="ECO:0000256" key="1">
    <source>
        <dbReference type="SAM" id="MobiDB-lite"/>
    </source>
</evidence>
<evidence type="ECO:0000313" key="4">
    <source>
        <dbReference type="Proteomes" id="UP000230066"/>
    </source>
</evidence>
<name>A0A4E0S469_FASHE</name>
<protein>
    <submittedName>
        <fullName evidence="3">Uncharacterized protein</fullName>
    </submittedName>
</protein>
<organism evidence="3 4">
    <name type="scientific">Fasciola hepatica</name>
    <name type="common">Liver fluke</name>
    <dbReference type="NCBI Taxonomy" id="6192"/>
    <lineage>
        <taxon>Eukaryota</taxon>
        <taxon>Metazoa</taxon>
        <taxon>Spiralia</taxon>
        <taxon>Lophotrochozoa</taxon>
        <taxon>Platyhelminthes</taxon>
        <taxon>Trematoda</taxon>
        <taxon>Digenea</taxon>
        <taxon>Plagiorchiida</taxon>
        <taxon>Echinostomata</taxon>
        <taxon>Echinostomatoidea</taxon>
        <taxon>Fasciolidae</taxon>
        <taxon>Fasciola</taxon>
    </lineage>
</organism>
<reference evidence="3" key="1">
    <citation type="submission" date="2019-03" db="EMBL/GenBank/DDBJ databases">
        <title>Improved annotation for the trematode Fasciola hepatica.</title>
        <authorList>
            <person name="Choi Y.-J."/>
            <person name="Martin J."/>
            <person name="Mitreva M."/>
        </authorList>
    </citation>
    <scope>NUCLEOTIDE SEQUENCE [LARGE SCALE GENOMIC DNA]</scope>
</reference>
<keyword evidence="2" id="KW-0812">Transmembrane</keyword>
<feature type="transmembrane region" description="Helical" evidence="2">
    <location>
        <begin position="7"/>
        <end position="27"/>
    </location>
</feature>